<organism evidence="1 2">
    <name type="scientific">Streptomyces tsukubensis (strain DSM 42081 / NBRC 108919 / NRRL 18488 / 9993)</name>
    <dbReference type="NCBI Taxonomy" id="1114943"/>
    <lineage>
        <taxon>Bacteria</taxon>
        <taxon>Bacillati</taxon>
        <taxon>Actinomycetota</taxon>
        <taxon>Actinomycetes</taxon>
        <taxon>Kitasatosporales</taxon>
        <taxon>Streptomycetaceae</taxon>
        <taxon>Streptomyces</taxon>
    </lineage>
</organism>
<dbReference type="AlphaFoldDB" id="I2NB80"/>
<protein>
    <recommendedName>
        <fullName evidence="3">Transcriptional regulator</fullName>
    </recommendedName>
</protein>
<dbReference type="EMBL" id="CP029159">
    <property type="protein sequence ID" value="QKM66072.1"/>
    <property type="molecule type" value="Genomic_DNA"/>
</dbReference>
<name>I2NB80_STRT9</name>
<dbReference type="Gene3D" id="1.25.40.10">
    <property type="entry name" value="Tetratricopeptide repeat domain"/>
    <property type="match status" value="1"/>
</dbReference>
<evidence type="ECO:0000313" key="2">
    <source>
        <dbReference type="Proteomes" id="UP000005940"/>
    </source>
</evidence>
<gene>
    <name evidence="1" type="ORF">STSU_001755</name>
</gene>
<dbReference type="RefSeq" id="WP_006344879.1">
    <property type="nucleotide sequence ID" value="NZ_CP029159.1"/>
</dbReference>
<reference evidence="1 2" key="1">
    <citation type="journal article" date="2012" name="J. Bacteriol.">
        <title>Draft genome of Streptomyces tsukubaensis NRRL 18488, the producer of the clinically important immunosuppressant tacrolimus (FK506).</title>
        <authorList>
            <person name="Barreiro C."/>
            <person name="Prieto C."/>
            <person name="Sola-Landa A."/>
            <person name="Solera E."/>
            <person name="Martinez-Castro M."/>
            <person name="Perez-Redondo R."/>
            <person name="Garcia-Estrada C."/>
            <person name="Aparicio J.F."/>
            <person name="Fernandez-Martinez L.T."/>
            <person name="Santos-Aberturas J."/>
            <person name="Salehi-Najafabadi Z."/>
            <person name="Rodriguez-Garcia A."/>
            <person name="Tauch A."/>
            <person name="Martin J.F."/>
        </authorList>
    </citation>
    <scope>NUCLEOTIDE SEQUENCE [LARGE SCALE GENOMIC DNA]</scope>
    <source>
        <strain evidence="2">DSM 42081 / NBRC 108919 / NRRL 18488 / 9993</strain>
    </source>
</reference>
<evidence type="ECO:0008006" key="3">
    <source>
        <dbReference type="Google" id="ProtNLM"/>
    </source>
</evidence>
<accession>I2NB80</accession>
<evidence type="ECO:0000313" key="1">
    <source>
        <dbReference type="EMBL" id="QKM66072.1"/>
    </source>
</evidence>
<keyword evidence="2" id="KW-1185">Reference proteome</keyword>
<proteinExistence type="predicted"/>
<sequence>MHHLAKLIHSQLDPSRGEPVGTAGYSLPALAVPDWEDLFRPAAARRTDVRTGRVGHAEVEALKSTTAFFAASTGSFGGGHARAALTAHIADDVTPWLRAGAGDQVHRRLLTYAAQLTVLLGNMCADDDAHALAQHYHRNAAHLAAEAEDPHTYTIAVRALAAHALDLGHEEPALTLAERAAATATRHASPLTRSYTQSLLALAHARAKDRPRALLALHDAEVLHSQADQAPSDPFGSYPTAALHYQRARTPSALKDHQAADIAFRDSLDARAPQARRARALTTALLAESQLRQGNLEESITTWRRFLIDYPGLRSARATASLTTMRRVLRPYSAHPEAALLEEEAASL</sequence>
<dbReference type="Proteomes" id="UP000005940">
    <property type="component" value="Chromosome"/>
</dbReference>
<dbReference type="SUPFAM" id="SSF48452">
    <property type="entry name" value="TPR-like"/>
    <property type="match status" value="1"/>
</dbReference>
<dbReference type="InterPro" id="IPR011990">
    <property type="entry name" value="TPR-like_helical_dom_sf"/>
</dbReference>